<protein>
    <submittedName>
        <fullName evidence="1">Uncharacterized protein</fullName>
    </submittedName>
</protein>
<dbReference type="AlphaFoldDB" id="A0A127EEN8"/>
<sequence>MVLKIKKGEYDKMFTNELKDLLAGLYQKYGCTQEVLQLSNIIDEIIVKEQRERLKEYYKSRKNNI</sequence>
<reference evidence="1 2" key="1">
    <citation type="journal article" date="2016" name="PLoS ONE">
        <title>Plasmid Characterization and Chromosome Analysis of Two netF+ Clostridium perfringens Isolates Associated with Foal and Canine Necrotizing Enteritis.</title>
        <authorList>
            <person name="Mehdizadeh Gohari I."/>
            <person name="Kropinski A.M."/>
            <person name="Weese S.J."/>
            <person name="Parreira V.R."/>
            <person name="Whitehead A.E."/>
            <person name="Boerlin P."/>
            <person name="Prescott J.F."/>
        </authorList>
    </citation>
    <scope>NUCLEOTIDE SEQUENCE [LARGE SCALE GENOMIC DNA]</scope>
    <source>
        <strain evidence="1 2">JP838</strain>
    </source>
</reference>
<dbReference type="OrthoDB" id="1965599at2"/>
<gene>
    <name evidence="1" type="ORF">JFP838_01145</name>
</gene>
<evidence type="ECO:0000313" key="2">
    <source>
        <dbReference type="Proteomes" id="UP000070260"/>
    </source>
</evidence>
<evidence type="ECO:0000313" key="1">
    <source>
        <dbReference type="EMBL" id="AMN34420.1"/>
    </source>
</evidence>
<dbReference type="PATRIC" id="fig|1502.177.peg.212"/>
<organism evidence="1 2">
    <name type="scientific">Clostridium perfringens</name>
    <dbReference type="NCBI Taxonomy" id="1502"/>
    <lineage>
        <taxon>Bacteria</taxon>
        <taxon>Bacillati</taxon>
        <taxon>Bacillota</taxon>
        <taxon>Clostridia</taxon>
        <taxon>Eubacteriales</taxon>
        <taxon>Clostridiaceae</taxon>
        <taxon>Clostridium</taxon>
    </lineage>
</organism>
<accession>A0A127EEN8</accession>
<dbReference type="RefSeq" id="WP_061426158.1">
    <property type="nucleotide sequence ID" value="NZ_CABPRK010000005.1"/>
</dbReference>
<name>A0A127EEN8_CLOPF</name>
<dbReference type="Proteomes" id="UP000070260">
    <property type="component" value="Chromosome"/>
</dbReference>
<dbReference type="EMBL" id="CP010994">
    <property type="protein sequence ID" value="AMN34420.1"/>
    <property type="molecule type" value="Genomic_DNA"/>
</dbReference>
<proteinExistence type="predicted"/>